<dbReference type="AlphaFoldDB" id="A0A2W5F5F3"/>
<dbReference type="Pfam" id="PF01547">
    <property type="entry name" value="SBP_bac_1"/>
    <property type="match status" value="1"/>
</dbReference>
<evidence type="ECO:0000256" key="2">
    <source>
        <dbReference type="SAM" id="SignalP"/>
    </source>
</evidence>
<dbReference type="EMBL" id="QFOL01000176">
    <property type="protein sequence ID" value="PZP49087.1"/>
    <property type="molecule type" value="Genomic_DNA"/>
</dbReference>
<dbReference type="SUPFAM" id="SSF53850">
    <property type="entry name" value="Periplasmic binding protein-like II"/>
    <property type="match status" value="1"/>
</dbReference>
<dbReference type="Proteomes" id="UP000249769">
    <property type="component" value="Unassembled WGS sequence"/>
</dbReference>
<feature type="non-terminal residue" evidence="3">
    <location>
        <position position="116"/>
    </location>
</feature>
<comment type="caution">
    <text evidence="3">The sequence shown here is derived from an EMBL/GenBank/DDBJ whole genome shotgun (WGS) entry which is preliminary data.</text>
</comment>
<evidence type="ECO:0000256" key="1">
    <source>
        <dbReference type="ARBA" id="ARBA00022764"/>
    </source>
</evidence>
<evidence type="ECO:0000313" key="3">
    <source>
        <dbReference type="EMBL" id="PZP49087.1"/>
    </source>
</evidence>
<evidence type="ECO:0000313" key="4">
    <source>
        <dbReference type="Proteomes" id="UP000249769"/>
    </source>
</evidence>
<keyword evidence="2" id="KW-0732">Signal</keyword>
<feature type="signal peptide" evidence="2">
    <location>
        <begin position="1"/>
        <end position="24"/>
    </location>
</feature>
<keyword evidence="1" id="KW-0574">Periplasm</keyword>
<dbReference type="Gene3D" id="3.40.190.10">
    <property type="entry name" value="Periplasmic binding protein-like II"/>
    <property type="match status" value="1"/>
</dbReference>
<feature type="chain" id="PRO_5015937253" evidence="2">
    <location>
        <begin position="25"/>
        <end position="116"/>
    </location>
</feature>
<name>A0A2W5F5F3_9HYPH</name>
<sequence length="116" mass="12576">MTRKYSMALALALGAASFAGAAQAAQEVRFTCAYDGNGCEILKDILARYEKQNPDVKIVTDVVPYKALLEGLPVQLAGGSGPDFATVTDLGGLNRYYLDLTPYVDAKYWEDNFSNV</sequence>
<reference evidence="3 4" key="1">
    <citation type="submission" date="2017-08" db="EMBL/GenBank/DDBJ databases">
        <title>Infants hospitalized years apart are colonized by the same room-sourced microbial strains.</title>
        <authorList>
            <person name="Brooks B."/>
            <person name="Olm M.R."/>
            <person name="Firek B.A."/>
            <person name="Baker R."/>
            <person name="Thomas B.C."/>
            <person name="Morowitz M.J."/>
            <person name="Banfield J.F."/>
        </authorList>
    </citation>
    <scope>NUCLEOTIDE SEQUENCE [LARGE SCALE GENOMIC DNA]</scope>
    <source>
        <strain evidence="3">S2_009_000_R2_73</strain>
    </source>
</reference>
<organism evidence="3 4">
    <name type="scientific">Agrobacterium fabrum</name>
    <dbReference type="NCBI Taxonomy" id="1176649"/>
    <lineage>
        <taxon>Bacteria</taxon>
        <taxon>Pseudomonadati</taxon>
        <taxon>Pseudomonadota</taxon>
        <taxon>Alphaproteobacteria</taxon>
        <taxon>Hyphomicrobiales</taxon>
        <taxon>Rhizobiaceae</taxon>
        <taxon>Rhizobium/Agrobacterium group</taxon>
        <taxon>Agrobacterium</taxon>
        <taxon>Agrobacterium tumefaciens complex</taxon>
    </lineage>
</organism>
<dbReference type="InterPro" id="IPR006059">
    <property type="entry name" value="SBP"/>
</dbReference>
<accession>A0A2W5F5F3</accession>
<gene>
    <name evidence="3" type="ORF">DI595_14390</name>
</gene>
<protein>
    <submittedName>
        <fullName evidence="3">ABC transporter substrate-binding protein</fullName>
    </submittedName>
</protein>
<proteinExistence type="predicted"/>